<evidence type="ECO:0000256" key="2">
    <source>
        <dbReference type="ARBA" id="ARBA00022737"/>
    </source>
</evidence>
<dbReference type="PROSITE" id="PS50106">
    <property type="entry name" value="PDZ"/>
    <property type="match status" value="2"/>
</dbReference>
<dbReference type="GO" id="GO:0005096">
    <property type="term" value="F:GTPase activator activity"/>
    <property type="evidence" value="ECO:0007669"/>
    <property type="project" value="TreeGrafter"/>
</dbReference>
<accession>A0A452UWY3</accession>
<dbReference type="CDD" id="cd04440">
    <property type="entry name" value="DEP_2_P-Rex"/>
    <property type="match status" value="1"/>
</dbReference>
<dbReference type="FunFam" id="2.30.42.10:FF:000085">
    <property type="entry name" value="Phosphatidylinositol-3,4,5-trisphosphate dependent Rac exchange factor 2"/>
    <property type="match status" value="1"/>
</dbReference>
<feature type="domain" description="PDZ" evidence="9">
    <location>
        <begin position="625"/>
        <end position="684"/>
    </location>
</feature>
<evidence type="ECO:0000256" key="1">
    <source>
        <dbReference type="ARBA" id="ARBA00022658"/>
    </source>
</evidence>
<dbReference type="InterPro" id="IPR055251">
    <property type="entry name" value="SOS1_NGEF_PH"/>
</dbReference>
<dbReference type="FunFam" id="1.20.900.10:FF:000018">
    <property type="entry name" value="Phosphatidylinositol-3,4, 5-trisphosphate-dependent Rac exchange factor 2, putative"/>
    <property type="match status" value="1"/>
</dbReference>
<feature type="domain" description="DEP" evidence="10">
    <location>
        <begin position="338"/>
        <end position="412"/>
    </location>
</feature>
<evidence type="ECO:0000256" key="4">
    <source>
        <dbReference type="ARBA" id="ARBA00062636"/>
    </source>
</evidence>
<dbReference type="PANTHER" id="PTHR22829">
    <property type="entry name" value="DEP DOMAIN PROTEIN"/>
    <property type="match status" value="1"/>
</dbReference>
<feature type="domain" description="DH" evidence="8">
    <location>
        <begin position="1"/>
        <end position="162"/>
    </location>
</feature>
<name>A0A452UWY3_URSMA</name>
<dbReference type="PROSITE" id="PS50010">
    <property type="entry name" value="DH_2"/>
    <property type="match status" value="1"/>
</dbReference>
<keyword evidence="1" id="KW-0344">Guanine-nucleotide releasing factor</keyword>
<dbReference type="SUPFAM" id="SSF50156">
    <property type="entry name" value="PDZ domain-like"/>
    <property type="match status" value="2"/>
</dbReference>
<dbReference type="CDD" id="cd06710">
    <property type="entry name" value="PDZ_RGS12-like"/>
    <property type="match status" value="1"/>
</dbReference>
<dbReference type="SMART" id="SM00233">
    <property type="entry name" value="PH"/>
    <property type="match status" value="1"/>
</dbReference>
<dbReference type="SMART" id="SM00228">
    <property type="entry name" value="PDZ"/>
    <property type="match status" value="2"/>
</dbReference>
<organism evidence="11">
    <name type="scientific">Ursus maritimus</name>
    <name type="common">Polar bear</name>
    <name type="synonym">Thalarctos maritimus</name>
    <dbReference type="NCBI Taxonomy" id="29073"/>
    <lineage>
        <taxon>Eukaryota</taxon>
        <taxon>Metazoa</taxon>
        <taxon>Chordata</taxon>
        <taxon>Craniata</taxon>
        <taxon>Vertebrata</taxon>
        <taxon>Euteleostomi</taxon>
        <taxon>Mammalia</taxon>
        <taxon>Eutheria</taxon>
        <taxon>Laurasiatheria</taxon>
        <taxon>Carnivora</taxon>
        <taxon>Caniformia</taxon>
        <taxon>Ursidae</taxon>
        <taxon>Ursus</taxon>
    </lineage>
</organism>
<dbReference type="Pfam" id="PF00621">
    <property type="entry name" value="RhoGEF"/>
    <property type="match status" value="1"/>
</dbReference>
<dbReference type="SUPFAM" id="SSF46785">
    <property type="entry name" value="Winged helix' DNA-binding domain"/>
    <property type="match status" value="2"/>
</dbReference>
<dbReference type="InterPro" id="IPR000591">
    <property type="entry name" value="DEP_dom"/>
</dbReference>
<dbReference type="Gene3D" id="1.10.10.10">
    <property type="entry name" value="Winged helix-like DNA-binding domain superfamily/Winged helix DNA-binding domain"/>
    <property type="match status" value="2"/>
</dbReference>
<dbReference type="InterPro" id="IPR001849">
    <property type="entry name" value="PH_domain"/>
</dbReference>
<dbReference type="Pfam" id="PF22697">
    <property type="entry name" value="SOS1_NGEF_PH"/>
    <property type="match status" value="1"/>
</dbReference>
<evidence type="ECO:0000256" key="6">
    <source>
        <dbReference type="ARBA" id="ARBA00079191"/>
    </source>
</evidence>
<dbReference type="CDD" id="cd00160">
    <property type="entry name" value="RhoGEF"/>
    <property type="match status" value="1"/>
</dbReference>
<evidence type="ECO:0000313" key="11">
    <source>
        <dbReference type="Ensembl" id="ENSUMAP00000025454"/>
    </source>
</evidence>
<evidence type="ECO:0000259" key="7">
    <source>
        <dbReference type="PROSITE" id="PS50003"/>
    </source>
</evidence>
<dbReference type="GO" id="GO:0035556">
    <property type="term" value="P:intracellular signal transduction"/>
    <property type="evidence" value="ECO:0007669"/>
    <property type="project" value="InterPro"/>
</dbReference>
<gene>
    <name evidence="11" type="primary">PREX2</name>
</gene>
<dbReference type="Pfam" id="PF00595">
    <property type="entry name" value="PDZ"/>
    <property type="match status" value="1"/>
</dbReference>
<protein>
    <recommendedName>
        <fullName evidence="5">Phosphatidylinositol 3,4,5-trisphosphate-dependent Rac exchanger 2 protein</fullName>
    </recommendedName>
    <alternativeName>
        <fullName evidence="6">DEP domain-containing protein 2</fullName>
    </alternativeName>
</protein>
<dbReference type="SMART" id="SM00325">
    <property type="entry name" value="RhoGEF"/>
    <property type="match status" value="1"/>
</dbReference>
<dbReference type="PANTHER" id="PTHR22829:SF1">
    <property type="entry name" value="PHOSPHATIDYLINOSITOL 3,4,5-TRISPHOSPHATE-DEPENDENT RAC EXCHANGER 2 PROTEIN"/>
    <property type="match status" value="1"/>
</dbReference>
<dbReference type="PROSITE" id="PS50003">
    <property type="entry name" value="PH_DOMAIN"/>
    <property type="match status" value="1"/>
</dbReference>
<dbReference type="GeneTree" id="ENSGT00940000155894"/>
<feature type="domain" description="PDZ" evidence="9">
    <location>
        <begin position="540"/>
        <end position="589"/>
    </location>
</feature>
<dbReference type="InterPro" id="IPR037367">
    <property type="entry name" value="Rex2_DEP_1"/>
</dbReference>
<dbReference type="InterPro" id="IPR011993">
    <property type="entry name" value="PH-like_dom_sf"/>
</dbReference>
<dbReference type="Gene3D" id="1.20.900.10">
    <property type="entry name" value="Dbl homology (DH) domain"/>
    <property type="match status" value="1"/>
</dbReference>
<keyword evidence="2" id="KW-0677">Repeat</keyword>
<dbReference type="GO" id="GO:0005886">
    <property type="term" value="C:plasma membrane"/>
    <property type="evidence" value="ECO:0007669"/>
    <property type="project" value="TreeGrafter"/>
</dbReference>
<dbReference type="FunFam" id="2.30.29.30:FF:000055">
    <property type="entry name" value="Phosphatidylinositol 3,4,5-trisphosphate-dependent Rac exchanger 1 protein-like"/>
    <property type="match status" value="1"/>
</dbReference>
<dbReference type="PROSITE" id="PS00741">
    <property type="entry name" value="DH_1"/>
    <property type="match status" value="1"/>
</dbReference>
<dbReference type="InterPro" id="IPR001478">
    <property type="entry name" value="PDZ"/>
</dbReference>
<dbReference type="InterPro" id="IPR051832">
    <property type="entry name" value="mTOR-Rac_regulators"/>
</dbReference>
<evidence type="ECO:0000259" key="8">
    <source>
        <dbReference type="PROSITE" id="PS50010"/>
    </source>
</evidence>
<evidence type="ECO:0000256" key="5">
    <source>
        <dbReference type="ARBA" id="ARBA00070490"/>
    </source>
</evidence>
<dbReference type="SMART" id="SM00049">
    <property type="entry name" value="DEP"/>
    <property type="match status" value="2"/>
</dbReference>
<dbReference type="InterPro" id="IPR001331">
    <property type="entry name" value="GDS_CDC24_CS"/>
</dbReference>
<dbReference type="Gene3D" id="2.30.29.30">
    <property type="entry name" value="Pleckstrin-homology domain (PH domain)/Phosphotyrosine-binding domain (PTB)"/>
    <property type="match status" value="1"/>
</dbReference>
<dbReference type="GO" id="GO:0007186">
    <property type="term" value="P:G protein-coupled receptor signaling pathway"/>
    <property type="evidence" value="ECO:0007669"/>
    <property type="project" value="TreeGrafter"/>
</dbReference>
<dbReference type="PROSITE" id="PS50186">
    <property type="entry name" value="DEP"/>
    <property type="match status" value="2"/>
</dbReference>
<dbReference type="FunFam" id="1.10.10.10:FF:000094">
    <property type="entry name" value="Phosphatidylinositol-3,4,5-trisphosphate dependent Rac exchange factor 1"/>
    <property type="match status" value="1"/>
</dbReference>
<dbReference type="FunFam" id="2.30.42.10:FF:000116">
    <property type="entry name" value="Phosphatidylinositol-3,4,5-trisphosphate dependent Rac exchange factor 2"/>
    <property type="match status" value="1"/>
</dbReference>
<dbReference type="Ensembl" id="ENSUMAT00000030149.1">
    <property type="protein sequence ID" value="ENSUMAP00000025454.1"/>
    <property type="gene ID" value="ENSUMAG00000018365.1"/>
</dbReference>
<dbReference type="InterPro" id="IPR036034">
    <property type="entry name" value="PDZ_sf"/>
</dbReference>
<sequence length="1494" mass="169832">MNQCAASKIDKNVTEETVKMLFSNIEDILAVHKEFLKVVEECLHPEPNAQQEVGTCFLHFKDKFRIYDEYCSNHEKAQKLLLELNKIRTIRTFLLNCMLLGGRKNTDVPLEGYLVTPIQRICKYPLLLKELLKRTPRKHSDYAAVMEALQAMKAVCSNINEAKRQMEKLEVLEEWQSHIEGWEGSNITDTCTEMLMCGVLLKISSGNIQERVFFLFDNLLVYCKRKHRRLKNSKASTDGHRYLFRGRINTEVMEVENVDDGTADFHSSGHIVVNGWKIHNTAKNKWFVCMAKTPEEKHEWFEAILKERERRKGLKLGMEQDTWVMISEQGEKLYKMMCKQGNLIKDRKRKLTTFPKCFLGSEFVSWLLEIGEIHRPEEGVHLGQALLENGIIHHVTDKHQFKPEQMLYRFRYDDGTFYPRNEMQDVISKGVRLYCRLHSLFTPVIRDKDYHLRTYKSVVMANKLIDWLIAQGDCRTREEAMIFGVGLCDNGFMHHVLEKSEFKDEPLLFRFFADEEMEGSNMKHRLMKHDLKVVENVIAKSLLIKSNEGSYGFGLEDKNKVPIIKLVEKGSNAEMAGMEVGKKIFAINGDLVFMRPFNEVDSFLKSCLNSRKPLRVLVSTKPRETVKIPDSAEGLGFQIRGYGPSVVHAVGRGTVAAAAGLHPGQCIIKVNGINVSKETHASVIAHVTACRKYRRPMKVNCPAAYPDLIANLHRKPRGQHKIVPGMSVHVSLTVDNVHLEYGVVYEYDSTAGIKCNVVEKMIEPKGFFSLTAKILEALAKSDDHFVQNCTSLNSLNEVIPTDLQSKFSAICTEKIEHICQRISSYKKFSRVLKNRAWPTFKQAKSKISPLHSSDFCPTNCHVNIMEVSYPKTSTSLGSAFGVQLDRKLSPMVYVQHTITTMAAPSGLSLGQQDGHGLRYLLKEEDLETQDIYQKLLGKLQTALKEVEMCVCQIDDLLSSITYSPKLERKTSECIVPPDSDNEKGERNSKRVCFNMTGDEQEDSGHDTISNRDSYSDCNSNRNSIASFTSICSSQCSSYFHSDEMDSGDELPLSVRISHDKQDKIHSCLEHLFSQVDSITNLLKGQAVVRAFEQTKYLTPGQGLQGKLSCPKRLRLHIKQDPWNLPSSVRNLAQNIRKFVEGQDENETQLRRDMVFCQSLVATVCAFSEQLMAALNQMFDNSKDNEMDTGEASRRWLDQIANAGVLFHFQSLLSPNLTDEQAMLEDTLVALFDLEKVSFYFKPSEEEPLVANVPLTYQAEGSRQALKVYFYIDSYHFEQLPQRLKNGGGFKIHPVLFAQALESMEGYYYRDNVSVEEFQAQINAASLEKVKQYNQKLRAFYLDKSNSPPNSTSKAAYVDKLMRPLNALDELYRLVASFIRSKRTAACANTACSASGVGLLSVSSELCSRLGACHIIMCNSGVHRCTLSVTLEQAIILARSHGLPPRYIMQATDVMRKQVTLTYSSCINIQIPVGLVPRLYYRMSKKKKKNPWKQS</sequence>
<feature type="domain" description="DEP" evidence="10">
    <location>
        <begin position="445"/>
        <end position="514"/>
    </location>
</feature>
<evidence type="ECO:0000259" key="10">
    <source>
        <dbReference type="PROSITE" id="PS50186"/>
    </source>
</evidence>
<feature type="domain" description="PH" evidence="7">
    <location>
        <begin position="193"/>
        <end position="309"/>
    </location>
</feature>
<dbReference type="GO" id="GO:0023051">
    <property type="term" value="P:regulation of signaling"/>
    <property type="evidence" value="ECO:0007669"/>
    <property type="project" value="TreeGrafter"/>
</dbReference>
<dbReference type="CDD" id="cd04439">
    <property type="entry name" value="DEP_1_P-Rex"/>
    <property type="match status" value="1"/>
</dbReference>
<dbReference type="InterPro" id="IPR035899">
    <property type="entry name" value="DBL_dom_sf"/>
</dbReference>
<dbReference type="GO" id="GO:0005085">
    <property type="term" value="F:guanyl-nucleotide exchange factor activity"/>
    <property type="evidence" value="ECO:0007669"/>
    <property type="project" value="UniProtKB-KW"/>
</dbReference>
<dbReference type="InterPro" id="IPR036390">
    <property type="entry name" value="WH_DNA-bd_sf"/>
</dbReference>
<dbReference type="InterPro" id="IPR036388">
    <property type="entry name" value="WH-like_DNA-bd_sf"/>
</dbReference>
<proteinExistence type="predicted"/>
<reference evidence="11" key="1">
    <citation type="submission" date="2019-03" db="UniProtKB">
        <authorList>
            <consortium name="Ensembl"/>
        </authorList>
    </citation>
    <scope>IDENTIFICATION</scope>
</reference>
<dbReference type="SUPFAM" id="SSF48065">
    <property type="entry name" value="DBL homology domain (DH-domain)"/>
    <property type="match status" value="1"/>
</dbReference>
<comment type="function">
    <text evidence="3">Functions as a RAC1 guanine nucleotide exchange factor (GEF), activating Rac proteins by exchanging bound GDP for free GTP. Its activity is synergistically activated by phosphatidylinositol 3,4,5-trisphosphate and the beta gamma subunits of heterotrimeric G protein. Mediates the activation of RAC1 in a PI3K-dependent manner. May be an important mediator of Rac signaling, acting directly downstream of both G protein-coupled receptors and phosphoinositide 3-kinase.</text>
</comment>
<dbReference type="FunFam" id="1.10.10.10:FF:000090">
    <property type="entry name" value="Phosphatidylinositol-3,4,5-trisphosphate dependent Rac exchange factor 1"/>
    <property type="match status" value="1"/>
</dbReference>
<dbReference type="SUPFAM" id="SSF50729">
    <property type="entry name" value="PH domain-like"/>
    <property type="match status" value="1"/>
</dbReference>
<evidence type="ECO:0000256" key="3">
    <source>
        <dbReference type="ARBA" id="ARBA00058808"/>
    </source>
</evidence>
<dbReference type="Pfam" id="PF00610">
    <property type="entry name" value="DEP"/>
    <property type="match status" value="2"/>
</dbReference>
<evidence type="ECO:0000259" key="9">
    <source>
        <dbReference type="PROSITE" id="PS50106"/>
    </source>
</evidence>
<dbReference type="Gene3D" id="2.30.42.10">
    <property type="match status" value="2"/>
</dbReference>
<dbReference type="InterPro" id="IPR000219">
    <property type="entry name" value="DH_dom"/>
</dbReference>
<comment type="subunit">
    <text evidence="4">Interacts with RAC1.</text>
</comment>
<dbReference type="CDD" id="cd01224">
    <property type="entry name" value="PH_Collybistin_ASEF"/>
    <property type="match status" value="1"/>
</dbReference>